<evidence type="ECO:0000256" key="1">
    <source>
        <dbReference type="PROSITE-ProRule" id="PRU00325"/>
    </source>
</evidence>
<dbReference type="GO" id="GO:0008270">
    <property type="term" value="F:zinc ion binding"/>
    <property type="evidence" value="ECO:0007669"/>
    <property type="project" value="UniProtKB-KW"/>
</dbReference>
<dbReference type="Proteomes" id="UP000239706">
    <property type="component" value="Unassembled WGS sequence"/>
</dbReference>
<comment type="caution">
    <text evidence="3">The sequence shown here is derived from an EMBL/GenBank/DDBJ whole genome shotgun (WGS) entry which is preliminary data.</text>
</comment>
<feature type="domain" description="SWIM-type" evidence="2">
    <location>
        <begin position="61"/>
        <end position="98"/>
    </location>
</feature>
<name>A0A2T0B8E6_9CLOT</name>
<sequence>MFDINRKLIEEFSGDTVYKRGLKCYENKQVKSIDVDVIDRLNGKIAEINSVVKSSESNKEYRVFIRFRDKATFIQSDCDCPYWGYMCKHAVATLIKFIDEKEVILKDVEEKRNREFINNIKNNLLDKSNILPKIYLNTSYKLQIDSEHESGTSI</sequence>
<keyword evidence="1" id="KW-0863">Zinc-finger</keyword>
<proteinExistence type="predicted"/>
<protein>
    <recommendedName>
        <fullName evidence="2">SWIM-type domain-containing protein</fullName>
    </recommendedName>
</protein>
<evidence type="ECO:0000313" key="3">
    <source>
        <dbReference type="EMBL" id="PRR80168.1"/>
    </source>
</evidence>
<reference evidence="3 4" key="1">
    <citation type="submission" date="2018-03" db="EMBL/GenBank/DDBJ databases">
        <title>Genome sequence of Clostridium liquoris DSM 100320.</title>
        <authorList>
            <person name="Poehlein A."/>
            <person name="Daniel R."/>
        </authorList>
    </citation>
    <scope>NUCLEOTIDE SEQUENCE [LARGE SCALE GENOMIC DNA]</scope>
    <source>
        <strain evidence="3 4">DSM 100320</strain>
    </source>
</reference>
<accession>A0A2T0B8E6</accession>
<evidence type="ECO:0000259" key="2">
    <source>
        <dbReference type="PROSITE" id="PS50966"/>
    </source>
</evidence>
<gene>
    <name evidence="3" type="ORF">CLLI_05520</name>
</gene>
<dbReference type="Pfam" id="PF04434">
    <property type="entry name" value="SWIM"/>
    <property type="match status" value="1"/>
</dbReference>
<dbReference type="PROSITE" id="PS50966">
    <property type="entry name" value="ZF_SWIM"/>
    <property type="match status" value="1"/>
</dbReference>
<keyword evidence="4" id="KW-1185">Reference proteome</keyword>
<dbReference type="InterPro" id="IPR007527">
    <property type="entry name" value="Znf_SWIM"/>
</dbReference>
<dbReference type="EMBL" id="PVXO01000009">
    <property type="protein sequence ID" value="PRR80168.1"/>
    <property type="molecule type" value="Genomic_DNA"/>
</dbReference>
<dbReference type="AlphaFoldDB" id="A0A2T0B8E6"/>
<keyword evidence="1" id="KW-0862">Zinc</keyword>
<evidence type="ECO:0000313" key="4">
    <source>
        <dbReference type="Proteomes" id="UP000239706"/>
    </source>
</evidence>
<organism evidence="3 4">
    <name type="scientific">Clostridium liquoris</name>
    <dbReference type="NCBI Taxonomy" id="1289519"/>
    <lineage>
        <taxon>Bacteria</taxon>
        <taxon>Bacillati</taxon>
        <taxon>Bacillota</taxon>
        <taxon>Clostridia</taxon>
        <taxon>Eubacteriales</taxon>
        <taxon>Clostridiaceae</taxon>
        <taxon>Clostridium</taxon>
    </lineage>
</organism>
<keyword evidence="1" id="KW-0479">Metal-binding</keyword>